<dbReference type="KEGG" id="nml:Namu_4258"/>
<dbReference type="InParanoid" id="C8XJI6"/>
<proteinExistence type="predicted"/>
<dbReference type="EMBL" id="CP001737">
    <property type="protein sequence ID" value="ACV80547.1"/>
    <property type="molecule type" value="Genomic_DNA"/>
</dbReference>
<evidence type="ECO:0000313" key="2">
    <source>
        <dbReference type="EMBL" id="ACV80547.1"/>
    </source>
</evidence>
<evidence type="ECO:0000313" key="3">
    <source>
        <dbReference type="Proteomes" id="UP000002218"/>
    </source>
</evidence>
<feature type="transmembrane region" description="Helical" evidence="1">
    <location>
        <begin position="21"/>
        <end position="40"/>
    </location>
</feature>
<organism evidence="2 3">
    <name type="scientific">Nakamurella multipartita (strain ATCC 700099 / DSM 44233 / CIP 104796 / JCM 9543 / NBRC 105858 / Y-104)</name>
    <name type="common">Microsphaera multipartita</name>
    <dbReference type="NCBI Taxonomy" id="479431"/>
    <lineage>
        <taxon>Bacteria</taxon>
        <taxon>Bacillati</taxon>
        <taxon>Actinomycetota</taxon>
        <taxon>Actinomycetes</taxon>
        <taxon>Nakamurellales</taxon>
        <taxon>Nakamurellaceae</taxon>
        <taxon>Nakamurella</taxon>
    </lineage>
</organism>
<evidence type="ECO:0000256" key="1">
    <source>
        <dbReference type="SAM" id="Phobius"/>
    </source>
</evidence>
<dbReference type="Proteomes" id="UP000002218">
    <property type="component" value="Chromosome"/>
</dbReference>
<feature type="transmembrane region" description="Helical" evidence="1">
    <location>
        <begin position="91"/>
        <end position="111"/>
    </location>
</feature>
<keyword evidence="3" id="KW-1185">Reference proteome</keyword>
<keyword evidence="1" id="KW-1133">Transmembrane helix</keyword>
<gene>
    <name evidence="2" type="ordered locus">Namu_4258</name>
</gene>
<feature type="transmembrane region" description="Helical" evidence="1">
    <location>
        <begin position="145"/>
        <end position="167"/>
    </location>
</feature>
<dbReference type="HOGENOM" id="CLU_1554389_0_0_11"/>
<sequence length="169" mass="17524">MSAVQPGAARRPAGPGRRRQADFTSAVYGSVVAGTVIVSAGPMPAIGLSVLLVVSGVVFWLAHVYAITVANVHGGWELGAIRKGLRKEWPVAFAAIPPALAALTAAFFPDITTTDGAWIALVVAIVEQQIWGYAAVRRSSLSGMAVVRTITLNVVIGIVVVGLKFAVGH</sequence>
<name>C8XJI6_NAKMY</name>
<reference evidence="3" key="1">
    <citation type="submission" date="2009-09" db="EMBL/GenBank/DDBJ databases">
        <title>The complete genome of Nakamurella multipartita DSM 44233.</title>
        <authorList>
            <consortium name="US DOE Joint Genome Institute (JGI-PGF)"/>
            <person name="Lucas S."/>
            <person name="Copeland A."/>
            <person name="Lapidus A."/>
            <person name="Glavina del Rio T."/>
            <person name="Dalin E."/>
            <person name="Tice H."/>
            <person name="Bruce D."/>
            <person name="Goodwin L."/>
            <person name="Pitluck S."/>
            <person name="Kyrpides N."/>
            <person name="Mavromatis K."/>
            <person name="Ivanova N."/>
            <person name="Ovchinnikova G."/>
            <person name="Sims D."/>
            <person name="Meincke L."/>
            <person name="Brettin T."/>
            <person name="Detter J.C."/>
            <person name="Han C."/>
            <person name="Larimer F."/>
            <person name="Land M."/>
            <person name="Hauser L."/>
            <person name="Markowitz V."/>
            <person name="Cheng J.-F."/>
            <person name="Hugenholtz P."/>
            <person name="Woyke T."/>
            <person name="Wu D."/>
            <person name="Klenk H.-P."/>
            <person name="Eisen J.A."/>
        </authorList>
    </citation>
    <scope>NUCLEOTIDE SEQUENCE [LARGE SCALE GENOMIC DNA]</scope>
    <source>
        <strain evidence="3">ATCC 700099 / DSM 44233 / CIP 104796 / JCM 9543 / NBRC 105858 / Y-104</strain>
    </source>
</reference>
<evidence type="ECO:0008006" key="4">
    <source>
        <dbReference type="Google" id="ProtNLM"/>
    </source>
</evidence>
<protein>
    <recommendedName>
        <fullName evidence="4">Integral membrane protein</fullName>
    </recommendedName>
</protein>
<keyword evidence="1" id="KW-0812">Transmembrane</keyword>
<dbReference type="AlphaFoldDB" id="C8XJI6"/>
<reference evidence="2 3" key="2">
    <citation type="journal article" date="2010" name="Stand. Genomic Sci.">
        <title>Complete genome sequence of Nakamurella multipartita type strain (Y-104).</title>
        <authorList>
            <person name="Tice H."/>
            <person name="Mayilraj S."/>
            <person name="Sims D."/>
            <person name="Lapidus A."/>
            <person name="Nolan M."/>
            <person name="Lucas S."/>
            <person name="Glavina Del Rio T."/>
            <person name="Copeland A."/>
            <person name="Cheng J.F."/>
            <person name="Meincke L."/>
            <person name="Bruce D."/>
            <person name="Goodwin L."/>
            <person name="Pitluck S."/>
            <person name="Ivanova N."/>
            <person name="Mavromatis K."/>
            <person name="Ovchinnikova G."/>
            <person name="Pati A."/>
            <person name="Chen A."/>
            <person name="Palaniappan K."/>
            <person name="Land M."/>
            <person name="Hauser L."/>
            <person name="Chang Y.J."/>
            <person name="Jeffries C.D."/>
            <person name="Detter J.C."/>
            <person name="Brettin T."/>
            <person name="Rohde M."/>
            <person name="Goker M."/>
            <person name="Bristow J."/>
            <person name="Eisen J.A."/>
            <person name="Markowitz V."/>
            <person name="Hugenholtz P."/>
            <person name="Kyrpides N.C."/>
            <person name="Klenk H.P."/>
            <person name="Chen F."/>
        </authorList>
    </citation>
    <scope>NUCLEOTIDE SEQUENCE [LARGE SCALE GENOMIC DNA]</scope>
    <source>
        <strain evidence="3">ATCC 700099 / DSM 44233 / CIP 104796 / JCM 9543 / NBRC 105858 / Y-104</strain>
    </source>
</reference>
<accession>C8XJI6</accession>
<keyword evidence="1" id="KW-0472">Membrane</keyword>
<feature type="transmembrane region" description="Helical" evidence="1">
    <location>
        <begin position="46"/>
        <end position="70"/>
    </location>
</feature>